<accession>A0AAU8HS51</accession>
<keyword evidence="1" id="KW-0808">Transferase</keyword>
<reference evidence="1" key="1">
    <citation type="journal article" date="2018" name="Antonie Van Leeuwenhoek">
        <title>Proteinivorax hydrogeniformans sp. nov., an anaerobic, haloalkaliphilic bacterium fermenting proteinaceous compounds with high hydrogen production.</title>
        <authorList>
            <person name="Boltyanskaya Y."/>
            <person name="Detkova E."/>
            <person name="Pimenov N."/>
            <person name="Kevbrin V."/>
        </authorList>
    </citation>
    <scope>NUCLEOTIDE SEQUENCE</scope>
    <source>
        <strain evidence="1">Z-710</strain>
    </source>
</reference>
<reference evidence="1" key="2">
    <citation type="submission" date="2024-06" db="EMBL/GenBank/DDBJ databases">
        <authorList>
            <person name="Petrova K.O."/>
            <person name="Toshchakov S.V."/>
            <person name="Boltjanskaja Y.V."/>
            <person name="Kevbrin V.V."/>
        </authorList>
    </citation>
    <scope>NUCLEOTIDE SEQUENCE</scope>
    <source>
        <strain evidence="1">Z-710</strain>
    </source>
</reference>
<organism evidence="1">
    <name type="scientific">Proteinivorax hydrogeniformans</name>
    <dbReference type="NCBI Taxonomy" id="1826727"/>
    <lineage>
        <taxon>Bacteria</taxon>
        <taxon>Bacillati</taxon>
        <taxon>Bacillota</taxon>
        <taxon>Clostridia</taxon>
        <taxon>Eubacteriales</taxon>
        <taxon>Proteinivoracaceae</taxon>
        <taxon>Proteinivorax</taxon>
    </lineage>
</organism>
<dbReference type="SUPFAM" id="SSF53448">
    <property type="entry name" value="Nucleotide-diphospho-sugar transferases"/>
    <property type="match status" value="1"/>
</dbReference>
<evidence type="ECO:0000313" key="1">
    <source>
        <dbReference type="EMBL" id="XCI28155.1"/>
    </source>
</evidence>
<dbReference type="InterPro" id="IPR029044">
    <property type="entry name" value="Nucleotide-diphossugar_trans"/>
</dbReference>
<dbReference type="RefSeq" id="WP_353892732.1">
    <property type="nucleotide sequence ID" value="NZ_CP159485.1"/>
</dbReference>
<keyword evidence="1" id="KW-0489">Methyltransferase</keyword>
<dbReference type="InterPro" id="IPR003329">
    <property type="entry name" value="Cytidylyl_trans"/>
</dbReference>
<dbReference type="AlphaFoldDB" id="A0AAU8HS51"/>
<sequence length="402" mass="47274">MNAIAFIDVNSKETENLRYTIDGKMVIEHTIEKLMMIREIEAIILPLHKCKENKAYKKLEEKYPIKVFFSKEQNLGKRMVAIAKEFKPQHIIRVMGDQMFLDTDVCSAMLQEMTNKTLDINYADLNCGLAAQIFTYNALKKCQIVLGKYHRINNYINENPDQLKISTYTHPHHNPYFRFLVRNDREKKIAEILLNTPIDFDNLDKYIEILCGETGLYNRGWFETFKSKESLDKKGNPLPWFTYPAITFLEERVKSKWDVFEYGCGYSSLWWSKRVSSVTSCEHNLQWLKMVETKAKENVNLIYADFNKERKFAEKILQTKKKYDVIVIDSKERIKCAKYALRKLKPNGIIIWDDAERNQDKEGQQFIVQQGFKRITFTGMSPIVKHENETAIFYREGNCLGI</sequence>
<name>A0AAU8HS51_9FIRM</name>
<dbReference type="Pfam" id="PF13578">
    <property type="entry name" value="Methyltransf_24"/>
    <property type="match status" value="1"/>
</dbReference>
<gene>
    <name evidence="1" type="ORF">PRVXH_002101</name>
</gene>
<dbReference type="SUPFAM" id="SSF53335">
    <property type="entry name" value="S-adenosyl-L-methionine-dependent methyltransferases"/>
    <property type="match status" value="1"/>
</dbReference>
<dbReference type="EMBL" id="CP159485">
    <property type="protein sequence ID" value="XCI28155.1"/>
    <property type="molecule type" value="Genomic_DNA"/>
</dbReference>
<dbReference type="EC" id="2.1.1.-" evidence="1"/>
<protein>
    <submittedName>
        <fullName evidence="1">Class I SAM-dependent methyltransferase</fullName>
        <ecNumber evidence="1">2.1.1.-</ecNumber>
    </submittedName>
</protein>
<dbReference type="Pfam" id="PF02348">
    <property type="entry name" value="CTP_transf_3"/>
    <property type="match status" value="1"/>
</dbReference>
<dbReference type="GO" id="GO:0032259">
    <property type="term" value="P:methylation"/>
    <property type="evidence" value="ECO:0007669"/>
    <property type="project" value="UniProtKB-KW"/>
</dbReference>
<dbReference type="InterPro" id="IPR029063">
    <property type="entry name" value="SAM-dependent_MTases_sf"/>
</dbReference>
<dbReference type="Gene3D" id="3.90.550.10">
    <property type="entry name" value="Spore Coat Polysaccharide Biosynthesis Protein SpsA, Chain A"/>
    <property type="match status" value="1"/>
</dbReference>
<proteinExistence type="predicted"/>
<dbReference type="Gene3D" id="3.40.50.150">
    <property type="entry name" value="Vaccinia Virus protein VP39"/>
    <property type="match status" value="1"/>
</dbReference>
<dbReference type="GO" id="GO:0008168">
    <property type="term" value="F:methyltransferase activity"/>
    <property type="evidence" value="ECO:0007669"/>
    <property type="project" value="UniProtKB-KW"/>
</dbReference>